<gene>
    <name evidence="9" type="ORF">LMH87_003208</name>
</gene>
<reference evidence="9" key="1">
    <citation type="journal article" date="2023" name="Access Microbiol">
        <title>De-novo genome assembly for Akanthomyces muscarius, a biocontrol agent of insect agricultural pests.</title>
        <authorList>
            <person name="Erdos Z."/>
            <person name="Studholme D.J."/>
            <person name="Raymond B."/>
            <person name="Sharma M."/>
        </authorList>
    </citation>
    <scope>NUCLEOTIDE SEQUENCE</scope>
    <source>
        <strain evidence="9">Ve6</strain>
    </source>
</reference>
<dbReference type="SMART" id="SM00906">
    <property type="entry name" value="Fungal_trans"/>
    <property type="match status" value="1"/>
</dbReference>
<dbReference type="CDD" id="cd12148">
    <property type="entry name" value="fungal_TF_MHR"/>
    <property type="match status" value="1"/>
</dbReference>
<keyword evidence="2" id="KW-0862">Zinc</keyword>
<keyword evidence="6" id="KW-0539">Nucleus</keyword>
<comment type="subcellular location">
    <subcellularLocation>
        <location evidence="1">Nucleus</location>
    </subcellularLocation>
</comment>
<dbReference type="PANTHER" id="PTHR47540:SF1">
    <property type="entry name" value="ACTIVATOR OF STRESS GENES 1-RELATED"/>
    <property type="match status" value="1"/>
</dbReference>
<feature type="region of interest" description="Disordered" evidence="7">
    <location>
        <begin position="1"/>
        <end position="20"/>
    </location>
</feature>
<comment type="caution">
    <text evidence="9">The sequence shown here is derived from an EMBL/GenBank/DDBJ whole genome shotgun (WGS) entry which is preliminary data.</text>
</comment>
<feature type="domain" description="Xylanolytic transcriptional activator regulatory" evidence="8">
    <location>
        <begin position="320"/>
        <end position="393"/>
    </location>
</feature>
<evidence type="ECO:0000256" key="2">
    <source>
        <dbReference type="ARBA" id="ARBA00022833"/>
    </source>
</evidence>
<evidence type="ECO:0000256" key="4">
    <source>
        <dbReference type="ARBA" id="ARBA00023125"/>
    </source>
</evidence>
<name>A0A9W8Q1L4_AKAMU</name>
<feature type="compositionally biased region" description="Basic residues" evidence="7">
    <location>
        <begin position="8"/>
        <end position="20"/>
    </location>
</feature>
<dbReference type="GO" id="GO:0005634">
    <property type="term" value="C:nucleus"/>
    <property type="evidence" value="ECO:0007669"/>
    <property type="project" value="UniProtKB-SubCell"/>
</dbReference>
<evidence type="ECO:0000256" key="6">
    <source>
        <dbReference type="ARBA" id="ARBA00023242"/>
    </source>
</evidence>
<dbReference type="GeneID" id="80890367"/>
<dbReference type="GO" id="GO:0043565">
    <property type="term" value="F:sequence-specific DNA binding"/>
    <property type="evidence" value="ECO:0007669"/>
    <property type="project" value="TreeGrafter"/>
</dbReference>
<evidence type="ECO:0000256" key="1">
    <source>
        <dbReference type="ARBA" id="ARBA00004123"/>
    </source>
</evidence>
<proteinExistence type="predicted"/>
<dbReference type="AlphaFoldDB" id="A0A9W8Q1L4"/>
<keyword evidence="5" id="KW-0804">Transcription</keyword>
<dbReference type="Proteomes" id="UP001144673">
    <property type="component" value="Chromosome 2"/>
</dbReference>
<dbReference type="GO" id="GO:0045944">
    <property type="term" value="P:positive regulation of transcription by RNA polymerase II"/>
    <property type="evidence" value="ECO:0007669"/>
    <property type="project" value="TreeGrafter"/>
</dbReference>
<dbReference type="GO" id="GO:0006351">
    <property type="term" value="P:DNA-templated transcription"/>
    <property type="evidence" value="ECO:0007669"/>
    <property type="project" value="InterPro"/>
</dbReference>
<dbReference type="EMBL" id="JAJHUN010000011">
    <property type="protein sequence ID" value="KAJ4144318.1"/>
    <property type="molecule type" value="Genomic_DNA"/>
</dbReference>
<dbReference type="InterPro" id="IPR051711">
    <property type="entry name" value="Stress_Response_Reg"/>
</dbReference>
<evidence type="ECO:0000259" key="8">
    <source>
        <dbReference type="SMART" id="SM00906"/>
    </source>
</evidence>
<feature type="region of interest" description="Disordered" evidence="7">
    <location>
        <begin position="37"/>
        <end position="61"/>
    </location>
</feature>
<dbReference type="KEGG" id="amus:LMH87_003208"/>
<evidence type="ECO:0000313" key="9">
    <source>
        <dbReference type="EMBL" id="KAJ4144318.1"/>
    </source>
</evidence>
<dbReference type="PANTHER" id="PTHR47540">
    <property type="entry name" value="THIAMINE REPRESSIBLE GENES REGULATORY PROTEIN THI5"/>
    <property type="match status" value="1"/>
</dbReference>
<dbReference type="Pfam" id="PF04082">
    <property type="entry name" value="Fungal_trans"/>
    <property type="match status" value="1"/>
</dbReference>
<feature type="compositionally biased region" description="Basic and acidic residues" evidence="7">
    <location>
        <begin position="44"/>
        <end position="55"/>
    </location>
</feature>
<sequence length="566" mass="63347">MPFPPARPSKRYRPHVPLDRRKRAVQCQNCTLAGQTCTFKPLPKPREGGPSRDSPKGNTPDWETVAMNVSRSFHERFPRNNVDAKQFSVISQLFQEAVHKSQHGFVAEDRNYGGESSTSFRQVSVPVVNNEPQTTGSSAIAAIENTPSASHASFLEAISDTISPVNVRRHDNHPQLDSLATEETALMLDTVLGHLPPYEDAQVLVDAFFTFVESNWYYFDEQWFRDLLMEVYRSRAAASQPKQCTIICLVFLVLALGSSFKHLSKPARLLVTDREIPGSVSFAQAMKLIQQVIAANTVESTMCCLLISLYLLATEEISHHHIYLGLALNLAVGQSLHREGIRNDESPREREMKVRLFWTIYSIERQTSYIMGLPTILRLDDITVSLPQKRQDLDKDGLHRVDRLVAYTKLTIVLDEITAAGPIEQSSSTYNWACSKLETSRQSIPAYLLTAQESSFRPNAHLNILYNMIWVTIGRGALLRLEPSLVPPLGPHFSHDSTLGVDQDTLSGVPLNDSIGNNATSDVTPPDLSLFTDLEPFFLEHSDQDLNLFGFDGFGSTFDLDSLMQN</sequence>
<organism evidence="9 10">
    <name type="scientific">Akanthomyces muscarius</name>
    <name type="common">Entomopathogenic fungus</name>
    <name type="synonym">Lecanicillium muscarium</name>
    <dbReference type="NCBI Taxonomy" id="2231603"/>
    <lineage>
        <taxon>Eukaryota</taxon>
        <taxon>Fungi</taxon>
        <taxon>Dikarya</taxon>
        <taxon>Ascomycota</taxon>
        <taxon>Pezizomycotina</taxon>
        <taxon>Sordariomycetes</taxon>
        <taxon>Hypocreomycetidae</taxon>
        <taxon>Hypocreales</taxon>
        <taxon>Cordycipitaceae</taxon>
        <taxon>Akanthomyces</taxon>
    </lineage>
</organism>
<evidence type="ECO:0000256" key="3">
    <source>
        <dbReference type="ARBA" id="ARBA00023015"/>
    </source>
</evidence>
<accession>A0A9W8Q1L4</accession>
<dbReference type="GO" id="GO:0008270">
    <property type="term" value="F:zinc ion binding"/>
    <property type="evidence" value="ECO:0007669"/>
    <property type="project" value="InterPro"/>
</dbReference>
<keyword evidence="10" id="KW-1185">Reference proteome</keyword>
<evidence type="ECO:0000256" key="5">
    <source>
        <dbReference type="ARBA" id="ARBA00023163"/>
    </source>
</evidence>
<keyword evidence="4" id="KW-0238">DNA-binding</keyword>
<dbReference type="InterPro" id="IPR007219">
    <property type="entry name" value="XnlR_reg_dom"/>
</dbReference>
<evidence type="ECO:0000313" key="10">
    <source>
        <dbReference type="Proteomes" id="UP001144673"/>
    </source>
</evidence>
<evidence type="ECO:0000256" key="7">
    <source>
        <dbReference type="SAM" id="MobiDB-lite"/>
    </source>
</evidence>
<dbReference type="RefSeq" id="XP_056047988.1">
    <property type="nucleotide sequence ID" value="XM_056203334.1"/>
</dbReference>
<protein>
    <recommendedName>
        <fullName evidence="8">Xylanolytic transcriptional activator regulatory domain-containing protein</fullName>
    </recommendedName>
</protein>
<keyword evidence="3" id="KW-0805">Transcription regulation</keyword>